<protein>
    <submittedName>
        <fullName evidence="4">Extensin</fullName>
    </submittedName>
</protein>
<evidence type="ECO:0000313" key="4">
    <source>
        <dbReference type="EMBL" id="MXO64973.1"/>
    </source>
</evidence>
<evidence type="ECO:0000313" key="5">
    <source>
        <dbReference type="Proteomes" id="UP000438476"/>
    </source>
</evidence>
<feature type="domain" description="Extensin-like C-terminal" evidence="3">
    <location>
        <begin position="48"/>
        <end position="225"/>
    </location>
</feature>
<dbReference type="PROSITE" id="PS51257">
    <property type="entry name" value="PROKAR_LIPOPROTEIN"/>
    <property type="match status" value="1"/>
</dbReference>
<feature type="signal peptide" evidence="2">
    <location>
        <begin position="1"/>
        <end position="21"/>
    </location>
</feature>
<feature type="chain" id="PRO_5026194425" evidence="2">
    <location>
        <begin position="22"/>
        <end position="225"/>
    </location>
</feature>
<keyword evidence="5" id="KW-1185">Reference proteome</keyword>
<gene>
    <name evidence="4" type="ORF">GRI91_04330</name>
</gene>
<dbReference type="OrthoDB" id="9809788at2"/>
<sequence length="225" mass="24077">MFRRFSALFLVASLTACSVLPGDSKQAPRAPARQQASGPIDRGGAAGQCLSELGQMQADFTPLPDRYLGKGCSNLNTVKLSGLHGDLETFSVTNLGPVTCSTATAFAGWARYGADRAARQILGSPLKRIETFGSYNCRNVAGSNRRSAHATADAIDISAFVLANGQRISVLGDWSKGSSAERRFLRVVHESACKRFATVLGPEYNAAHLDHLHIEGTNEGKSYCR</sequence>
<accession>A0A6I4T4J0</accession>
<evidence type="ECO:0000256" key="1">
    <source>
        <dbReference type="SAM" id="MobiDB-lite"/>
    </source>
</evidence>
<evidence type="ECO:0000259" key="3">
    <source>
        <dbReference type="Pfam" id="PF06904"/>
    </source>
</evidence>
<reference evidence="4 5" key="1">
    <citation type="submission" date="2019-12" db="EMBL/GenBank/DDBJ databases">
        <title>Genomic-based taxomic classification of the family Erythrobacteraceae.</title>
        <authorList>
            <person name="Xu L."/>
        </authorList>
    </citation>
    <scope>NUCLEOTIDE SEQUENCE [LARGE SCALE GENOMIC DNA]</scope>
    <source>
        <strain evidence="4 5">LMG 29518</strain>
    </source>
</reference>
<dbReference type="Pfam" id="PF06904">
    <property type="entry name" value="Extensin-like_C"/>
    <property type="match status" value="1"/>
</dbReference>
<comment type="caution">
    <text evidence="4">The sequence shown here is derived from an EMBL/GenBank/DDBJ whole genome shotgun (WGS) entry which is preliminary data.</text>
</comment>
<dbReference type="AlphaFoldDB" id="A0A6I4T4J0"/>
<dbReference type="InterPro" id="IPR009683">
    <property type="entry name" value="Extensin-like_C"/>
</dbReference>
<proteinExistence type="predicted"/>
<organism evidence="4 5">
    <name type="scientific">Altericroceibacterium endophyticum</name>
    <dbReference type="NCBI Taxonomy" id="1808508"/>
    <lineage>
        <taxon>Bacteria</taxon>
        <taxon>Pseudomonadati</taxon>
        <taxon>Pseudomonadota</taxon>
        <taxon>Alphaproteobacteria</taxon>
        <taxon>Sphingomonadales</taxon>
        <taxon>Erythrobacteraceae</taxon>
        <taxon>Altericroceibacterium</taxon>
    </lineage>
</organism>
<dbReference type="EMBL" id="WTYT01000002">
    <property type="protein sequence ID" value="MXO64973.1"/>
    <property type="molecule type" value="Genomic_DNA"/>
</dbReference>
<name>A0A6I4T4J0_9SPHN</name>
<evidence type="ECO:0000256" key="2">
    <source>
        <dbReference type="SAM" id="SignalP"/>
    </source>
</evidence>
<feature type="region of interest" description="Disordered" evidence="1">
    <location>
        <begin position="23"/>
        <end position="44"/>
    </location>
</feature>
<dbReference type="RefSeq" id="WP_160735428.1">
    <property type="nucleotide sequence ID" value="NZ_WTYT01000002.1"/>
</dbReference>
<dbReference type="Proteomes" id="UP000438476">
    <property type="component" value="Unassembled WGS sequence"/>
</dbReference>
<keyword evidence="2" id="KW-0732">Signal</keyword>
<feature type="compositionally biased region" description="Low complexity" evidence="1">
    <location>
        <begin position="27"/>
        <end position="36"/>
    </location>
</feature>